<proteinExistence type="predicted"/>
<evidence type="ECO:0000256" key="1">
    <source>
        <dbReference type="SAM" id="MobiDB-lite"/>
    </source>
</evidence>
<name>A0ABR0PJY8_GOSAR</name>
<keyword evidence="3" id="KW-1185">Reference proteome</keyword>
<accession>A0ABR0PJY8</accession>
<organism evidence="2 3">
    <name type="scientific">Gossypium arboreum</name>
    <name type="common">Tree cotton</name>
    <name type="synonym">Gossypium nanking</name>
    <dbReference type="NCBI Taxonomy" id="29729"/>
    <lineage>
        <taxon>Eukaryota</taxon>
        <taxon>Viridiplantae</taxon>
        <taxon>Streptophyta</taxon>
        <taxon>Embryophyta</taxon>
        <taxon>Tracheophyta</taxon>
        <taxon>Spermatophyta</taxon>
        <taxon>Magnoliopsida</taxon>
        <taxon>eudicotyledons</taxon>
        <taxon>Gunneridae</taxon>
        <taxon>Pentapetalae</taxon>
        <taxon>rosids</taxon>
        <taxon>malvids</taxon>
        <taxon>Malvales</taxon>
        <taxon>Malvaceae</taxon>
        <taxon>Malvoideae</taxon>
        <taxon>Gossypium</taxon>
    </lineage>
</organism>
<evidence type="ECO:0000313" key="2">
    <source>
        <dbReference type="EMBL" id="KAK5824712.1"/>
    </source>
</evidence>
<feature type="compositionally biased region" description="Acidic residues" evidence="1">
    <location>
        <begin position="22"/>
        <end position="34"/>
    </location>
</feature>
<gene>
    <name evidence="2" type="ORF">PVK06_019494</name>
</gene>
<protein>
    <submittedName>
        <fullName evidence="2">Uncharacterized protein</fullName>
    </submittedName>
</protein>
<reference evidence="2 3" key="1">
    <citation type="submission" date="2023-03" db="EMBL/GenBank/DDBJ databases">
        <title>WGS of Gossypium arboreum.</title>
        <authorList>
            <person name="Yu D."/>
        </authorList>
    </citation>
    <scope>NUCLEOTIDE SEQUENCE [LARGE SCALE GENOMIC DNA]</scope>
    <source>
        <tissue evidence="2">Leaf</tissue>
    </source>
</reference>
<comment type="caution">
    <text evidence="2">The sequence shown here is derived from an EMBL/GenBank/DDBJ whole genome shotgun (WGS) entry which is preliminary data.</text>
</comment>
<evidence type="ECO:0000313" key="3">
    <source>
        <dbReference type="Proteomes" id="UP001358586"/>
    </source>
</evidence>
<feature type="region of interest" description="Disordered" evidence="1">
    <location>
        <begin position="1"/>
        <end position="40"/>
    </location>
</feature>
<dbReference type="EMBL" id="JARKNE010000006">
    <property type="protein sequence ID" value="KAK5824712.1"/>
    <property type="molecule type" value="Genomic_DNA"/>
</dbReference>
<sequence>MDADGDDGYVSSDPSDHKVDNDPDVDEVSNDINDEGMNNDKNVSMSLVRNPIQRIVIHNNLGAHMLLVDPYAVYAAEFPNYHDILPPHWLAIGSKPEELFVGQKFETKEEECWRLPEDCISPLQAACAGRWDLAIWEIYADPTYCGCSRWE</sequence>
<dbReference type="Proteomes" id="UP001358586">
    <property type="component" value="Chromosome 6"/>
</dbReference>